<protein>
    <recommendedName>
        <fullName evidence="2">DC1 domain-containing protein</fullName>
    </recommendedName>
</protein>
<feature type="domain" description="DC1" evidence="2">
    <location>
        <begin position="69"/>
        <end position="117"/>
    </location>
</feature>
<dbReference type="AlphaFoldDB" id="A0AAW2VBM7"/>
<reference evidence="3" key="2">
    <citation type="journal article" date="2024" name="Plant">
        <title>Genomic evolution and insights into agronomic trait innovations of Sesamum species.</title>
        <authorList>
            <person name="Miao H."/>
            <person name="Wang L."/>
            <person name="Qu L."/>
            <person name="Liu H."/>
            <person name="Sun Y."/>
            <person name="Le M."/>
            <person name="Wang Q."/>
            <person name="Wei S."/>
            <person name="Zheng Y."/>
            <person name="Lin W."/>
            <person name="Duan Y."/>
            <person name="Cao H."/>
            <person name="Xiong S."/>
            <person name="Wang X."/>
            <person name="Wei L."/>
            <person name="Li C."/>
            <person name="Ma Q."/>
            <person name="Ju M."/>
            <person name="Zhao R."/>
            <person name="Li G."/>
            <person name="Mu C."/>
            <person name="Tian Q."/>
            <person name="Mei H."/>
            <person name="Zhang T."/>
            <person name="Gao T."/>
            <person name="Zhang H."/>
        </authorList>
    </citation>
    <scope>NUCLEOTIDE SEQUENCE</scope>
    <source>
        <strain evidence="3">G02</strain>
    </source>
</reference>
<accession>A0AAW2VBM7</accession>
<name>A0AAW2VBM7_SESRA</name>
<feature type="domain" description="DC1" evidence="2">
    <location>
        <begin position="17"/>
        <end position="59"/>
    </location>
</feature>
<dbReference type="PANTHER" id="PTHR46288:SF13">
    <property type="entry name" value="DC1 DOMAIN CONTAINING PROTEIN"/>
    <property type="match status" value="1"/>
</dbReference>
<evidence type="ECO:0000313" key="3">
    <source>
        <dbReference type="EMBL" id="KAL0425552.1"/>
    </source>
</evidence>
<comment type="caution">
    <text evidence="3">The sequence shown here is derived from an EMBL/GenBank/DDBJ whole genome shotgun (WGS) entry which is preliminary data.</text>
</comment>
<feature type="domain" description="DC1" evidence="2">
    <location>
        <begin position="127"/>
        <end position="174"/>
    </location>
</feature>
<sequence>MGNPNAGSSNQTPIVHFSHHHPLQLQPSLHPSPCSACKLDASGTVYTCTLCNFLLHPTCYQLPYQIKHPFHQNHALSLLPKPVYPSGLFSCDACGNQGDAFSYHCTPCGIDLHTTCASLPMKFTHQCHHHELSLTFSAPYPGNTFSCDVCKRTSSGTWIYRCSTCEFDVHLTCVATVIQPVPKFSTTRPVIPPQPSSVFMNRTNTGVYGAPVLQPVVAGQPQGQFIATPYNNMNQPGYGAVRPVNSGGLRDQLTVAAVNGLVSGVAQSGAQALFQGVFGGGAGSGGGGGGGGGGVKYVDVMGMGGGGGITDAGAYYDDGYSGTDGGYVGEDVSGSYY</sequence>
<reference evidence="3" key="1">
    <citation type="submission" date="2020-06" db="EMBL/GenBank/DDBJ databases">
        <authorList>
            <person name="Li T."/>
            <person name="Hu X."/>
            <person name="Zhang T."/>
            <person name="Song X."/>
            <person name="Zhang H."/>
            <person name="Dai N."/>
            <person name="Sheng W."/>
            <person name="Hou X."/>
            <person name="Wei L."/>
        </authorList>
    </citation>
    <scope>NUCLEOTIDE SEQUENCE</scope>
    <source>
        <strain evidence="3">G02</strain>
        <tissue evidence="3">Leaf</tissue>
    </source>
</reference>
<dbReference type="Pfam" id="PF03107">
    <property type="entry name" value="C1_2"/>
    <property type="match status" value="3"/>
</dbReference>
<keyword evidence="1" id="KW-0677">Repeat</keyword>
<dbReference type="InterPro" id="IPR046349">
    <property type="entry name" value="C1-like_sf"/>
</dbReference>
<evidence type="ECO:0000256" key="1">
    <source>
        <dbReference type="ARBA" id="ARBA00022737"/>
    </source>
</evidence>
<proteinExistence type="predicted"/>
<dbReference type="EMBL" id="JACGWJ010000004">
    <property type="protein sequence ID" value="KAL0425552.1"/>
    <property type="molecule type" value="Genomic_DNA"/>
</dbReference>
<dbReference type="PANTHER" id="PTHR46288">
    <property type="entry name" value="PHORBOL-ESTER/DAG-TYPE DOMAIN-CONTAINING PROTEIN"/>
    <property type="match status" value="1"/>
</dbReference>
<evidence type="ECO:0000259" key="2">
    <source>
        <dbReference type="Pfam" id="PF03107"/>
    </source>
</evidence>
<dbReference type="Gene3D" id="3.30.40.10">
    <property type="entry name" value="Zinc/RING finger domain, C3HC4 (zinc finger)"/>
    <property type="match status" value="1"/>
</dbReference>
<dbReference type="SUPFAM" id="SSF57889">
    <property type="entry name" value="Cysteine-rich domain"/>
    <property type="match status" value="2"/>
</dbReference>
<organism evidence="3">
    <name type="scientific">Sesamum radiatum</name>
    <name type="common">Black benniseed</name>
    <dbReference type="NCBI Taxonomy" id="300843"/>
    <lineage>
        <taxon>Eukaryota</taxon>
        <taxon>Viridiplantae</taxon>
        <taxon>Streptophyta</taxon>
        <taxon>Embryophyta</taxon>
        <taxon>Tracheophyta</taxon>
        <taxon>Spermatophyta</taxon>
        <taxon>Magnoliopsida</taxon>
        <taxon>eudicotyledons</taxon>
        <taxon>Gunneridae</taxon>
        <taxon>Pentapetalae</taxon>
        <taxon>asterids</taxon>
        <taxon>lamiids</taxon>
        <taxon>Lamiales</taxon>
        <taxon>Pedaliaceae</taxon>
        <taxon>Sesamum</taxon>
    </lineage>
</organism>
<gene>
    <name evidence="3" type="ORF">Sradi_1090000</name>
</gene>
<dbReference type="InterPro" id="IPR004146">
    <property type="entry name" value="DC1"/>
</dbReference>
<dbReference type="InterPro" id="IPR013083">
    <property type="entry name" value="Znf_RING/FYVE/PHD"/>
</dbReference>